<comment type="caution">
    <text evidence="6">The sequence shown here is derived from an EMBL/GenBank/DDBJ whole genome shotgun (WGS) entry which is preliminary data.</text>
</comment>
<dbReference type="Pfam" id="PF00082">
    <property type="entry name" value="Peptidase_S8"/>
    <property type="match status" value="1"/>
</dbReference>
<protein>
    <recommendedName>
        <fullName evidence="5">Peptidase S8/S53 domain-containing protein</fullName>
    </recommendedName>
</protein>
<dbReference type="InterPro" id="IPR036852">
    <property type="entry name" value="Peptidase_S8/S53_dom_sf"/>
</dbReference>
<keyword evidence="3" id="KW-0720">Serine protease</keyword>
<evidence type="ECO:0000313" key="7">
    <source>
        <dbReference type="Proteomes" id="UP000028547"/>
    </source>
</evidence>
<dbReference type="PROSITE" id="PS00138">
    <property type="entry name" value="SUBTILASE_SER"/>
    <property type="match status" value="1"/>
</dbReference>
<dbReference type="RefSeq" id="WP_043390143.1">
    <property type="nucleotide sequence ID" value="NZ_JPMI01000025.1"/>
</dbReference>
<evidence type="ECO:0000256" key="4">
    <source>
        <dbReference type="SAM" id="MobiDB-lite"/>
    </source>
</evidence>
<dbReference type="Proteomes" id="UP000028547">
    <property type="component" value="Unassembled WGS sequence"/>
</dbReference>
<evidence type="ECO:0000256" key="3">
    <source>
        <dbReference type="ARBA" id="ARBA00022825"/>
    </source>
</evidence>
<gene>
    <name evidence="6" type="ORF">Q664_04595</name>
</gene>
<evidence type="ECO:0000313" key="6">
    <source>
        <dbReference type="EMBL" id="KFA94202.1"/>
    </source>
</evidence>
<feature type="region of interest" description="Disordered" evidence="4">
    <location>
        <begin position="23"/>
        <end position="42"/>
    </location>
</feature>
<keyword evidence="2" id="KW-0378">Hydrolase</keyword>
<dbReference type="EMBL" id="JPMI01000025">
    <property type="protein sequence ID" value="KFA94202.1"/>
    <property type="molecule type" value="Genomic_DNA"/>
</dbReference>
<proteinExistence type="predicted"/>
<evidence type="ECO:0000256" key="1">
    <source>
        <dbReference type="ARBA" id="ARBA00022670"/>
    </source>
</evidence>
<dbReference type="InterPro" id="IPR000209">
    <property type="entry name" value="Peptidase_S8/S53_dom"/>
</dbReference>
<dbReference type="PROSITE" id="PS51257">
    <property type="entry name" value="PROKAR_LIPOPROTEIN"/>
    <property type="match status" value="1"/>
</dbReference>
<dbReference type="InterPro" id="IPR023828">
    <property type="entry name" value="Peptidase_S8_Ser-AS"/>
</dbReference>
<dbReference type="Gene3D" id="3.40.50.200">
    <property type="entry name" value="Peptidase S8/S53 domain"/>
    <property type="match status" value="1"/>
</dbReference>
<feature type="domain" description="Peptidase S8/S53" evidence="5">
    <location>
        <begin position="510"/>
        <end position="692"/>
    </location>
</feature>
<accession>A0A084T0G7</accession>
<dbReference type="AlphaFoldDB" id="A0A084T0G7"/>
<dbReference type="GO" id="GO:0006508">
    <property type="term" value="P:proteolysis"/>
    <property type="evidence" value="ECO:0007669"/>
    <property type="project" value="UniProtKB-KW"/>
</dbReference>
<name>A0A084T0G7_9BACT</name>
<evidence type="ECO:0000259" key="5">
    <source>
        <dbReference type="Pfam" id="PF00082"/>
    </source>
</evidence>
<reference evidence="6 7" key="1">
    <citation type="submission" date="2014-07" db="EMBL/GenBank/DDBJ databases">
        <title>Draft Genome Sequence of Gephyronic Acid Producer, Cystobacter violaceus Strain Cb vi76.</title>
        <authorList>
            <person name="Stevens D.C."/>
            <person name="Young J."/>
            <person name="Carmichael R."/>
            <person name="Tan J."/>
            <person name="Taylor R.E."/>
        </authorList>
    </citation>
    <scope>NUCLEOTIDE SEQUENCE [LARGE SCALE GENOMIC DNA]</scope>
    <source>
        <strain evidence="6 7">Cb vi76</strain>
    </source>
</reference>
<dbReference type="SUPFAM" id="SSF52743">
    <property type="entry name" value="Subtilisin-like"/>
    <property type="match status" value="1"/>
</dbReference>
<dbReference type="GO" id="GO:0004252">
    <property type="term" value="F:serine-type endopeptidase activity"/>
    <property type="evidence" value="ECO:0007669"/>
    <property type="project" value="InterPro"/>
</dbReference>
<organism evidence="6 7">
    <name type="scientific">Archangium violaceum Cb vi76</name>
    <dbReference type="NCBI Taxonomy" id="1406225"/>
    <lineage>
        <taxon>Bacteria</taxon>
        <taxon>Pseudomonadati</taxon>
        <taxon>Myxococcota</taxon>
        <taxon>Myxococcia</taxon>
        <taxon>Myxococcales</taxon>
        <taxon>Cystobacterineae</taxon>
        <taxon>Archangiaceae</taxon>
        <taxon>Archangium</taxon>
    </lineage>
</organism>
<keyword evidence="1" id="KW-0645">Protease</keyword>
<evidence type="ECO:0000256" key="2">
    <source>
        <dbReference type="ARBA" id="ARBA00022801"/>
    </source>
</evidence>
<sequence length="766" mass="80975">MNVKHLLLGWVAMLSLTSGCGEPVAPPVSPPTDDGGSDLSTTVDHTHPVFLGRPLDAAFRTELFSDLQSRCVAAGGTFRDDACDCGTERNFRSALVRGKTSAVLGASACAPLRPLRATTPTFTARLQAEGPTGLAGHLGVLGVKFAFAGDDTTIQSLATRTAQWADDRKFYLLNTPLGSRFFHSAQQGEEAPLGAPDGLTVYVGKPSAETLRTLVSQTLERYQIAFDPLDLKEGPFFYRNHTGIVEPEPTALGSVLGTYGEWALPPRLAAPPVDGFPEGSEERVLAQALITAHDRVLTGPVPFVQGQSLVGQGCMGICRLVSAPTPVQDGQPLTFRLDRLYVYGTVARETVWLEQGARLRGFLVLGPTRGPGLLALVRDSITAASAKSTYRVHDRQWTHLGDVSYEEVPPAWAASPRSVLGNAPTRRHTLVLCEATGMPSLMADATLARRTLLGPYPPEFDANGALLSGSLFGWLGGLTVAPNPGDYLHGLVPGTWGFRTLESDAGALVSTHAADVARTAMAQADAMLAAGSSEGQLLVAPMGTQTCLLPGRWLSRLTRYTRVVNASYSYRFPFERCSDSEDYAFGETSSSLLWVMSAGNSDRPDGTLACPTKRLAGRDNGLVVAGLAGESLGLGSNYGAAFADIAAPWDAEGRPGVTGTSYASPRVAAVAAMLASRYDRLEPKELRMAILAGSRPLSSLQSAVRSGGALDAVAADTFAFCLQDALVSSGTRTPALYIECAREAGATSGRVTFLQSRGILPMSSTP</sequence>